<keyword evidence="4" id="KW-0762">Sugar transport</keyword>
<evidence type="ECO:0000256" key="6">
    <source>
        <dbReference type="ARBA" id="ARBA00022989"/>
    </source>
</evidence>
<dbReference type="EMBL" id="GBHO01035986">
    <property type="protein sequence ID" value="JAG07618.1"/>
    <property type="molecule type" value="Transcribed_RNA"/>
</dbReference>
<dbReference type="Gene3D" id="1.20.1250.20">
    <property type="entry name" value="MFS general substrate transporter like domains"/>
    <property type="match status" value="1"/>
</dbReference>
<reference evidence="16" key="2">
    <citation type="submission" date="2014-07" db="EMBL/GenBank/DDBJ databases">
        <authorList>
            <person name="Hull J."/>
        </authorList>
    </citation>
    <scope>NUCLEOTIDE SEQUENCE</scope>
</reference>
<dbReference type="EMBL" id="GBHO01012859">
    <property type="protein sequence ID" value="JAG30745.1"/>
    <property type="molecule type" value="Transcribed_RNA"/>
</dbReference>
<dbReference type="GO" id="GO:0005886">
    <property type="term" value="C:plasma membrane"/>
    <property type="evidence" value="ECO:0007669"/>
    <property type="project" value="UniProtKB-SubCell"/>
</dbReference>
<keyword evidence="5 8" id="KW-0812">Transmembrane</keyword>
<evidence type="ECO:0000313" key="11">
    <source>
        <dbReference type="EMBL" id="JAG07615.1"/>
    </source>
</evidence>
<keyword evidence="7 8" id="KW-0472">Membrane</keyword>
<evidence type="ECO:0000256" key="1">
    <source>
        <dbReference type="ARBA" id="ARBA00004651"/>
    </source>
</evidence>
<dbReference type="Pfam" id="PF00083">
    <property type="entry name" value="Sugar_tr"/>
    <property type="match status" value="1"/>
</dbReference>
<dbReference type="InterPro" id="IPR036259">
    <property type="entry name" value="MFS_trans_sf"/>
</dbReference>
<organism evidence="16">
    <name type="scientific">Lygus hesperus</name>
    <name type="common">Western plant bug</name>
    <dbReference type="NCBI Taxonomy" id="30085"/>
    <lineage>
        <taxon>Eukaryota</taxon>
        <taxon>Metazoa</taxon>
        <taxon>Ecdysozoa</taxon>
        <taxon>Arthropoda</taxon>
        <taxon>Hexapoda</taxon>
        <taxon>Insecta</taxon>
        <taxon>Pterygota</taxon>
        <taxon>Neoptera</taxon>
        <taxon>Paraneoptera</taxon>
        <taxon>Hemiptera</taxon>
        <taxon>Heteroptera</taxon>
        <taxon>Panheteroptera</taxon>
        <taxon>Cimicomorpha</taxon>
        <taxon>Miridae</taxon>
        <taxon>Mirini</taxon>
        <taxon>Lygus</taxon>
    </lineage>
</organism>
<keyword evidence="2" id="KW-0813">Transport</keyword>
<feature type="transmembrane region" description="Helical" evidence="8">
    <location>
        <begin position="197"/>
        <end position="215"/>
    </location>
</feature>
<dbReference type="InterPro" id="IPR020846">
    <property type="entry name" value="MFS_dom"/>
</dbReference>
<feature type="transmembrane region" description="Helical" evidence="8">
    <location>
        <begin position="305"/>
        <end position="329"/>
    </location>
</feature>
<evidence type="ECO:0000256" key="4">
    <source>
        <dbReference type="ARBA" id="ARBA00022597"/>
    </source>
</evidence>
<feature type="transmembrane region" description="Helical" evidence="8">
    <location>
        <begin position="221"/>
        <end position="242"/>
    </location>
</feature>
<feature type="domain" description="Major facilitator superfamily (MFS) profile" evidence="9">
    <location>
        <begin position="69"/>
        <end position="493"/>
    </location>
</feature>
<evidence type="ECO:0000256" key="3">
    <source>
        <dbReference type="ARBA" id="ARBA00022475"/>
    </source>
</evidence>
<proteinExistence type="predicted"/>
<dbReference type="EMBL" id="GBHO01034071">
    <property type="protein sequence ID" value="JAG09533.1"/>
    <property type="molecule type" value="Transcribed_RNA"/>
</dbReference>
<dbReference type="InterPro" id="IPR005828">
    <property type="entry name" value="MFS_sugar_transport-like"/>
</dbReference>
<dbReference type="PANTHER" id="PTHR48021">
    <property type="match status" value="1"/>
</dbReference>
<feature type="transmembrane region" description="Helical" evidence="8">
    <location>
        <begin position="139"/>
        <end position="158"/>
    </location>
</feature>
<gene>
    <name evidence="16" type="primary">Tret1_29</name>
    <name evidence="14" type="synonym">Tret1_66</name>
    <name evidence="10" type="synonym">Tret1_79</name>
    <name evidence="15" type="synonym">Tret1_86</name>
    <name evidence="17" type="synonym">Tret1_87</name>
    <name evidence="13" type="synonym">Tret1_89</name>
    <name evidence="12" type="synonym">Tret1_90</name>
    <name evidence="11" type="synonym">Tret1_92</name>
    <name evidence="16" type="ORF">CM83_53827</name>
    <name evidence="15" type="ORF">CM83_53830</name>
    <name evidence="17" type="ORF">CM83_53833</name>
    <name evidence="12" type="ORF">CM83_53834</name>
    <name evidence="13" type="ORF">CM83_53835</name>
    <name evidence="11" type="ORF">CM83_53836</name>
    <name evidence="10" type="ORF">CM83_53840</name>
    <name evidence="14" type="ORF">CM83_53841</name>
</gene>
<evidence type="ECO:0000256" key="5">
    <source>
        <dbReference type="ARBA" id="ARBA00022692"/>
    </source>
</evidence>
<feature type="transmembrane region" description="Helical" evidence="8">
    <location>
        <begin position="341"/>
        <end position="360"/>
    </location>
</feature>
<dbReference type="EMBL" id="GBHO01035987">
    <property type="protein sequence ID" value="JAG07617.1"/>
    <property type="molecule type" value="Transcribed_RNA"/>
</dbReference>
<dbReference type="EMBL" id="GBHO01012861">
    <property type="protein sequence ID" value="JAG30743.1"/>
    <property type="molecule type" value="Transcribed_RNA"/>
</dbReference>
<feature type="transmembrane region" description="Helical" evidence="8">
    <location>
        <begin position="164"/>
        <end position="185"/>
    </location>
</feature>
<dbReference type="GO" id="GO:0022857">
    <property type="term" value="F:transmembrane transporter activity"/>
    <property type="evidence" value="ECO:0007669"/>
    <property type="project" value="InterPro"/>
</dbReference>
<dbReference type="EMBL" id="GBHO01035989">
    <property type="protein sequence ID" value="JAG07615.1"/>
    <property type="molecule type" value="Transcribed_RNA"/>
</dbReference>
<evidence type="ECO:0000313" key="10">
    <source>
        <dbReference type="EMBL" id="JAG07611.1"/>
    </source>
</evidence>
<keyword evidence="3" id="KW-1003">Cell membrane</keyword>
<evidence type="ECO:0000256" key="7">
    <source>
        <dbReference type="ARBA" id="ARBA00023136"/>
    </source>
</evidence>
<dbReference type="AlphaFoldDB" id="A0A0A9YI12"/>
<feature type="transmembrane region" description="Helical" evidence="8">
    <location>
        <begin position="442"/>
        <end position="461"/>
    </location>
</feature>
<name>A0A0A9YI12_LYGHE</name>
<feature type="transmembrane region" description="Helical" evidence="8">
    <location>
        <begin position="467"/>
        <end position="489"/>
    </location>
</feature>
<evidence type="ECO:0000259" key="9">
    <source>
        <dbReference type="PROSITE" id="PS50850"/>
    </source>
</evidence>
<evidence type="ECO:0000256" key="8">
    <source>
        <dbReference type="SAM" id="Phobius"/>
    </source>
</evidence>
<evidence type="ECO:0000313" key="13">
    <source>
        <dbReference type="EMBL" id="JAG07618.1"/>
    </source>
</evidence>
<dbReference type="InterPro" id="IPR050549">
    <property type="entry name" value="MFS_Trehalose_Transporter"/>
</dbReference>
<evidence type="ECO:0000313" key="14">
    <source>
        <dbReference type="EMBL" id="JAG09533.1"/>
    </source>
</evidence>
<dbReference type="EMBL" id="GBHO01012864">
    <property type="protein sequence ID" value="JAG30740.1"/>
    <property type="molecule type" value="Transcribed_RNA"/>
</dbReference>
<evidence type="ECO:0000313" key="15">
    <source>
        <dbReference type="EMBL" id="JAG30740.1"/>
    </source>
</evidence>
<comment type="subcellular location">
    <subcellularLocation>
        <location evidence="1">Cell membrane</location>
        <topology evidence="1">Multi-pass membrane protein</topology>
    </subcellularLocation>
</comment>
<evidence type="ECO:0000313" key="12">
    <source>
        <dbReference type="EMBL" id="JAG07617.1"/>
    </source>
</evidence>
<feature type="transmembrane region" description="Helical" evidence="8">
    <location>
        <begin position="401"/>
        <end position="422"/>
    </location>
</feature>
<dbReference type="EMBL" id="GBHO01035993">
    <property type="protein sequence ID" value="JAG07611.1"/>
    <property type="molecule type" value="Transcribed_RNA"/>
</dbReference>
<dbReference type="PANTHER" id="PTHR48021:SF1">
    <property type="entry name" value="GH07001P-RELATED"/>
    <property type="match status" value="1"/>
</dbReference>
<evidence type="ECO:0000256" key="2">
    <source>
        <dbReference type="ARBA" id="ARBA00022448"/>
    </source>
</evidence>
<protein>
    <submittedName>
        <fullName evidence="16">Facilitated trehalose transporter Tret1</fullName>
    </submittedName>
</protein>
<evidence type="ECO:0000313" key="17">
    <source>
        <dbReference type="EMBL" id="JAG30745.1"/>
    </source>
</evidence>
<reference evidence="16" key="1">
    <citation type="journal article" date="2014" name="PLoS ONE">
        <title>Transcriptome-Based Identification of ABC Transporters in the Western Tarnished Plant Bug Lygus hesperus.</title>
        <authorList>
            <person name="Hull J.J."/>
            <person name="Chaney K."/>
            <person name="Geib S.M."/>
            <person name="Fabrick J.A."/>
            <person name="Brent C.S."/>
            <person name="Walsh D."/>
            <person name="Lavine L.C."/>
        </authorList>
    </citation>
    <scope>NUCLEOTIDE SEQUENCE</scope>
</reference>
<feature type="transmembrane region" description="Helical" evidence="8">
    <location>
        <begin position="67"/>
        <end position="89"/>
    </location>
</feature>
<sequence>MFRRNFHMSTFEDDFRQPLLHDAFNSNVPESTGQMPAMGIDGEAGVNEPESNDPGSEVRNAGRWKQYYATFVVCLAAYATGLASGWASPMLIRLKSNDSPVGNMTLTEMSYLESIPTISGLVAVYLFGAVVDTFGRKPAGYVVGLFSIAGWLLLVMASSPLHLYIGRFFTGFSSVGGLMVGPIFLSEVVHETRRGTLMAFIMVLTSVAQLQSFVLGDVLSYRLFNITCIISPLLFPLLFYWLPESPFFLCSKSRLEDAQTSLLWYRGGNKDVVSQELSNISNSRRQNQSYLSTFKSKTARKAISIVIFMFSFQQLGGSQVISGFASLIFEDSGDPIPPNTSAIILSVIRLVATCCSLLLIDRVSRRFMMISTFFVMGVSLAIMSTFFYMKQIGVSAVNYYSWIPLACLCTFTLVNSVGVGTLPEVISNEVVPPQIKGASSMISGTVTLSVMFLCLQAFTFIRQHIGMYANFVYPSFTNFLACIIAYHVLPETRGKSLNEILNNLDEGSVK</sequence>
<keyword evidence="6 8" id="KW-1133">Transmembrane helix</keyword>
<accession>A0A0A9YI12</accession>
<dbReference type="FunFam" id="1.20.1250.20:FF:000218">
    <property type="entry name" value="facilitated trehalose transporter Tret1"/>
    <property type="match status" value="1"/>
</dbReference>
<dbReference type="PROSITE" id="PS50850">
    <property type="entry name" value="MFS"/>
    <property type="match status" value="1"/>
</dbReference>
<evidence type="ECO:0000313" key="16">
    <source>
        <dbReference type="EMBL" id="JAG30743.1"/>
    </source>
</evidence>
<feature type="transmembrane region" description="Helical" evidence="8">
    <location>
        <begin position="109"/>
        <end position="127"/>
    </location>
</feature>
<dbReference type="SUPFAM" id="SSF103473">
    <property type="entry name" value="MFS general substrate transporter"/>
    <property type="match status" value="1"/>
</dbReference>
<feature type="transmembrane region" description="Helical" evidence="8">
    <location>
        <begin position="367"/>
        <end position="389"/>
    </location>
</feature>